<proteinExistence type="predicted"/>
<evidence type="ECO:0000313" key="2">
    <source>
        <dbReference type="EMBL" id="KGB27093.1"/>
    </source>
</evidence>
<comment type="caution">
    <text evidence="2">The sequence shown here is derived from an EMBL/GenBank/DDBJ whole genome shotgun (WGS) entry which is preliminary data.</text>
</comment>
<evidence type="ECO:0000256" key="1">
    <source>
        <dbReference type="SAM" id="MobiDB-lite"/>
    </source>
</evidence>
<sequence length="56" mass="5963">MPIYPKPNTSSLAKGHTTFPDLLKGLRGDRANCPASKGPSRGGHGLKPYSQSQNAR</sequence>
<dbReference type="Proteomes" id="UP000004291">
    <property type="component" value="Chromosome"/>
</dbReference>
<name>A0A095BE27_HOEPD</name>
<feature type="region of interest" description="Disordered" evidence="1">
    <location>
        <begin position="1"/>
        <end position="56"/>
    </location>
</feature>
<reference evidence="2 3" key="1">
    <citation type="submission" date="2007-10" db="EMBL/GenBank/DDBJ databases">
        <authorList>
            <person name="Wagner-Dobler I."/>
            <person name="Ferriera S."/>
            <person name="Johnson J."/>
            <person name="Kravitz S."/>
            <person name="Beeson K."/>
            <person name="Sutton G."/>
            <person name="Rogers Y.-H."/>
            <person name="Friedman R."/>
            <person name="Frazier M."/>
            <person name="Venter J.C."/>
        </authorList>
    </citation>
    <scope>NUCLEOTIDE SEQUENCE [LARGE SCALE GENOMIC DNA]</scope>
    <source>
        <strain evidence="2 3">DFL-43</strain>
    </source>
</reference>
<dbReference type="AlphaFoldDB" id="A0A095BE27"/>
<dbReference type="EMBL" id="ABIA03000002">
    <property type="protein sequence ID" value="KGB27093.1"/>
    <property type="molecule type" value="Genomic_DNA"/>
</dbReference>
<dbReference type="HOGENOM" id="CLU_3008113_0_0_5"/>
<reference evidence="2 3" key="2">
    <citation type="submission" date="2012-06" db="EMBL/GenBank/DDBJ databases">
        <authorList>
            <person name="Fiebig A."/>
        </authorList>
    </citation>
    <scope>NUCLEOTIDE SEQUENCE [LARGE SCALE GENOMIC DNA]</scope>
    <source>
        <strain evidence="2 3">DFL-43</strain>
    </source>
</reference>
<organism evidence="2 3">
    <name type="scientific">Hoeflea phototrophica (strain DSM 17068 / NCIMB 14078 / DFL-43)</name>
    <dbReference type="NCBI Taxonomy" id="411684"/>
    <lineage>
        <taxon>Bacteria</taxon>
        <taxon>Pseudomonadati</taxon>
        <taxon>Pseudomonadota</taxon>
        <taxon>Alphaproteobacteria</taxon>
        <taxon>Hyphomicrobiales</taxon>
        <taxon>Rhizobiaceae</taxon>
        <taxon>Hoeflea</taxon>
    </lineage>
</organism>
<protein>
    <submittedName>
        <fullName evidence="2">Uncharacterized protein</fullName>
    </submittedName>
</protein>
<evidence type="ECO:0000313" key="3">
    <source>
        <dbReference type="Proteomes" id="UP000004291"/>
    </source>
</evidence>
<gene>
    <name evidence="2" type="ORF">HPDFL43_00013040</name>
</gene>
<keyword evidence="3" id="KW-1185">Reference proteome</keyword>
<accession>A0A095BE27</accession>